<dbReference type="AlphaFoldDB" id="A0A212LZZ9"/>
<evidence type="ECO:0000313" key="1">
    <source>
        <dbReference type="EMBL" id="SCM82979.1"/>
    </source>
</evidence>
<name>A0A212LZZ9_9FIRM</name>
<protein>
    <submittedName>
        <fullName evidence="1">Uncharacterized protein</fullName>
    </submittedName>
</protein>
<sequence length="207" mass="23125">MNVRAGGLVKKIVCLLLLAYFSTTVSAGYAITPLKVAVMPLMNTADYHPQKDIQILQDTIKKPFKYPYYTLLPAEMATEAAQSLLAENKQARLSDETILSAVAGVLSADIVVVVELDRARQQRFYSHRLDDTYVRSDITVKCYSYSAATKQYDIMKANKNSVEGESIQTSPEVIFKDLAEEILIKLPYKRIPPAQGSHSDTMKKREG</sequence>
<accession>A0A212LZZ9</accession>
<gene>
    <name evidence="1" type="ORF">KL86SPO_50751</name>
</gene>
<organism evidence="1">
    <name type="scientific">uncultured Sporomusa sp</name>
    <dbReference type="NCBI Taxonomy" id="307249"/>
    <lineage>
        <taxon>Bacteria</taxon>
        <taxon>Bacillati</taxon>
        <taxon>Bacillota</taxon>
        <taxon>Negativicutes</taxon>
        <taxon>Selenomonadales</taxon>
        <taxon>Sporomusaceae</taxon>
        <taxon>Sporomusa</taxon>
        <taxon>environmental samples</taxon>
    </lineage>
</organism>
<dbReference type="RefSeq" id="WP_288185527.1">
    <property type="nucleotide sequence ID" value="NZ_LT608335.1"/>
</dbReference>
<reference evidence="1" key="1">
    <citation type="submission" date="2016-08" db="EMBL/GenBank/DDBJ databases">
        <authorList>
            <person name="Seilhamer J.J."/>
        </authorList>
    </citation>
    <scope>NUCLEOTIDE SEQUENCE</scope>
    <source>
        <strain evidence="1">86</strain>
    </source>
</reference>
<dbReference type="EMBL" id="FMJE01000005">
    <property type="protein sequence ID" value="SCM82979.1"/>
    <property type="molecule type" value="Genomic_DNA"/>
</dbReference>
<proteinExistence type="predicted"/>